<accession>A0ABS6AWB2</accession>
<comment type="caution">
    <text evidence="1">The sequence shown here is derived from an EMBL/GenBank/DDBJ whole genome shotgun (WGS) entry which is preliminary data.</text>
</comment>
<dbReference type="Pfam" id="PF09203">
    <property type="entry name" value="MspA"/>
    <property type="match status" value="1"/>
</dbReference>
<name>A0ABS6AWB2_9NOCA</name>
<dbReference type="InterPro" id="IPR015286">
    <property type="entry name" value="Porin_fam_mycobact-type"/>
</dbReference>
<evidence type="ECO:0000313" key="2">
    <source>
        <dbReference type="Proteomes" id="UP000733379"/>
    </source>
</evidence>
<evidence type="ECO:0000313" key="1">
    <source>
        <dbReference type="EMBL" id="MBU3061801.1"/>
    </source>
</evidence>
<organism evidence="1 2">
    <name type="scientific">Nocardia albiluteola</name>
    <dbReference type="NCBI Taxonomy" id="2842303"/>
    <lineage>
        <taxon>Bacteria</taxon>
        <taxon>Bacillati</taxon>
        <taxon>Actinomycetota</taxon>
        <taxon>Actinomycetes</taxon>
        <taxon>Mycobacteriales</taxon>
        <taxon>Nocardiaceae</taxon>
        <taxon>Nocardia</taxon>
    </lineage>
</organism>
<dbReference type="Gene3D" id="2.60.40.1650">
    <property type="entry name" value="Porin MspA (Ig-like beta-sandwich domain)"/>
    <property type="match status" value="2"/>
</dbReference>
<reference evidence="1 2" key="1">
    <citation type="submission" date="2021-06" db="EMBL/GenBank/DDBJ databases">
        <title>Actinomycetes sequencing.</title>
        <authorList>
            <person name="Shan Q."/>
        </authorList>
    </citation>
    <scope>NUCLEOTIDE SEQUENCE [LARGE SCALE GENOMIC DNA]</scope>
    <source>
        <strain evidence="1 2">NEAU-G5</strain>
    </source>
</reference>
<sequence length="231" mass="23970">MPGRRGTFLRAAAVAALLVGVIAIVMGDPGRSRADTHIPLPGGAINRTLADGTAVSLHIDGESATINPSLGDTPLHRNVWVSGRGVVDVSGPKAHQPGLSIKLYPGYIVGCQVSIGGLNSGVVEAYTPHTTARSAGTLQSTLAEALTIGPGQAQALYILDLEQPDDYHRESHKQYTQVLGSPHSSVTWGDETFAIDGCAGAATARSFIAADVATDNTESMVTLWGEPFSMG</sequence>
<protein>
    <submittedName>
        <fullName evidence="1">MspA family porin</fullName>
    </submittedName>
</protein>
<keyword evidence="2" id="KW-1185">Reference proteome</keyword>
<proteinExistence type="predicted"/>
<dbReference type="Proteomes" id="UP000733379">
    <property type="component" value="Unassembled WGS sequence"/>
</dbReference>
<gene>
    <name evidence="1" type="ORF">KO481_09725</name>
</gene>
<dbReference type="EMBL" id="JAHKNI010000002">
    <property type="protein sequence ID" value="MBU3061801.1"/>
    <property type="molecule type" value="Genomic_DNA"/>
</dbReference>